<gene>
    <name evidence="2" type="ORF">EV681_4212</name>
</gene>
<keyword evidence="3" id="KW-1185">Reference proteome</keyword>
<proteinExistence type="predicted"/>
<evidence type="ECO:0000313" key="3">
    <source>
        <dbReference type="Proteomes" id="UP000293398"/>
    </source>
</evidence>
<keyword evidence="1" id="KW-0472">Membrane</keyword>
<feature type="transmembrane region" description="Helical" evidence="1">
    <location>
        <begin position="143"/>
        <end position="165"/>
    </location>
</feature>
<feature type="transmembrane region" description="Helical" evidence="1">
    <location>
        <begin position="186"/>
        <end position="203"/>
    </location>
</feature>
<evidence type="ECO:0000313" key="2">
    <source>
        <dbReference type="EMBL" id="RZT91458.1"/>
    </source>
</evidence>
<dbReference type="OrthoDB" id="8533241at2"/>
<name>A0A4Q7V9Y7_9BURK</name>
<organism evidence="2 3">
    <name type="scientific">Advenella incenata</name>
    <dbReference type="NCBI Taxonomy" id="267800"/>
    <lineage>
        <taxon>Bacteria</taxon>
        <taxon>Pseudomonadati</taxon>
        <taxon>Pseudomonadota</taxon>
        <taxon>Betaproteobacteria</taxon>
        <taxon>Burkholderiales</taxon>
        <taxon>Alcaligenaceae</taxon>
    </lineage>
</organism>
<sequence length="285" mass="30288">MITTNHDATASTSLRSAESTERVLDCISFAQSQSWQARLLLIALALGAGAVIGGLLEAPGSRAQSLTLILWPLAFCGGLLSTWSPCGYSSLSLLRPQASYGLRSVLAWIPTILMHALGYVAGALLLGSLLGGVGILLSAGNLLVPGTVVLAMLAFCYGAHQLDFLRMPYPQRRAQVPHDARFRFRSWVIGLLYGFALGTNYSTYVQTPILYIVTLAAALSGDISFAIATVCVFNAGRFLPMLVNLFPVSDRSVQGFLAKYQERAVTADGFLLITAGAAALVVCLV</sequence>
<comment type="caution">
    <text evidence="2">The sequence shown here is derived from an EMBL/GenBank/DDBJ whole genome shotgun (WGS) entry which is preliminary data.</text>
</comment>
<accession>A0A4Q7V9Y7</accession>
<dbReference type="AlphaFoldDB" id="A0A4Q7V9Y7"/>
<feature type="transmembrane region" description="Helical" evidence="1">
    <location>
        <begin position="209"/>
        <end position="233"/>
    </location>
</feature>
<keyword evidence="1" id="KW-0812">Transmembrane</keyword>
<dbReference type="Proteomes" id="UP000293398">
    <property type="component" value="Unassembled WGS sequence"/>
</dbReference>
<protein>
    <submittedName>
        <fullName evidence="2">Cytochrome c biogenesis protein CcdA</fullName>
    </submittedName>
</protein>
<feature type="transmembrane region" description="Helical" evidence="1">
    <location>
        <begin position="39"/>
        <end position="56"/>
    </location>
</feature>
<evidence type="ECO:0000256" key="1">
    <source>
        <dbReference type="SAM" id="Phobius"/>
    </source>
</evidence>
<keyword evidence="1" id="KW-1133">Transmembrane helix</keyword>
<feature type="transmembrane region" description="Helical" evidence="1">
    <location>
        <begin position="68"/>
        <end position="91"/>
    </location>
</feature>
<reference evidence="2 3" key="1">
    <citation type="submission" date="2019-02" db="EMBL/GenBank/DDBJ databases">
        <title>Genomic Encyclopedia of Type Strains, Phase IV (KMG-IV): sequencing the most valuable type-strain genomes for metagenomic binning, comparative biology and taxonomic classification.</title>
        <authorList>
            <person name="Goeker M."/>
        </authorList>
    </citation>
    <scope>NUCLEOTIDE SEQUENCE [LARGE SCALE GENOMIC DNA]</scope>
    <source>
        <strain evidence="2 3">DSM 23814</strain>
    </source>
</reference>
<dbReference type="EMBL" id="SHKO01000005">
    <property type="protein sequence ID" value="RZT91458.1"/>
    <property type="molecule type" value="Genomic_DNA"/>
</dbReference>
<feature type="transmembrane region" description="Helical" evidence="1">
    <location>
        <begin position="112"/>
        <end position="137"/>
    </location>
</feature>
<dbReference type="RefSeq" id="WP_130305096.1">
    <property type="nucleotide sequence ID" value="NZ_SHKO01000005.1"/>
</dbReference>